<keyword evidence="1" id="KW-0479">Metal-binding</keyword>
<dbReference type="Gene3D" id="1.10.238.10">
    <property type="entry name" value="EF-hand"/>
    <property type="match status" value="1"/>
</dbReference>
<dbReference type="PROSITE" id="PS00018">
    <property type="entry name" value="EF_HAND_1"/>
    <property type="match status" value="1"/>
</dbReference>
<proteinExistence type="predicted"/>
<keyword evidence="3" id="KW-1133">Transmembrane helix</keyword>
<dbReference type="GeneID" id="108719619"/>
<keyword evidence="3" id="KW-0812">Transmembrane</keyword>
<dbReference type="AlphaFoldDB" id="A0A8J1MX52"/>
<dbReference type="PROSITE" id="PS50222">
    <property type="entry name" value="EF_HAND_2"/>
    <property type="match status" value="1"/>
</dbReference>
<feature type="transmembrane region" description="Helical" evidence="3">
    <location>
        <begin position="52"/>
        <end position="74"/>
    </location>
</feature>
<dbReference type="Proteomes" id="UP000186698">
    <property type="component" value="Chromosome 1L"/>
</dbReference>
<gene>
    <name evidence="6" type="primary">LOC108719619</name>
</gene>
<dbReference type="OrthoDB" id="9946863at2759"/>
<evidence type="ECO:0000256" key="2">
    <source>
        <dbReference type="ARBA" id="ARBA00022837"/>
    </source>
</evidence>
<evidence type="ECO:0000256" key="1">
    <source>
        <dbReference type="ARBA" id="ARBA00022723"/>
    </source>
</evidence>
<dbReference type="SUPFAM" id="SSF47473">
    <property type="entry name" value="EF-hand"/>
    <property type="match status" value="1"/>
</dbReference>
<organism evidence="5 6">
    <name type="scientific">Xenopus laevis</name>
    <name type="common">African clawed frog</name>
    <dbReference type="NCBI Taxonomy" id="8355"/>
    <lineage>
        <taxon>Eukaryota</taxon>
        <taxon>Metazoa</taxon>
        <taxon>Chordata</taxon>
        <taxon>Craniata</taxon>
        <taxon>Vertebrata</taxon>
        <taxon>Euteleostomi</taxon>
        <taxon>Amphibia</taxon>
        <taxon>Batrachia</taxon>
        <taxon>Anura</taxon>
        <taxon>Pipoidea</taxon>
        <taxon>Pipidae</taxon>
        <taxon>Xenopodinae</taxon>
        <taxon>Xenopus</taxon>
        <taxon>Xenopus</taxon>
    </lineage>
</organism>
<keyword evidence="5" id="KW-1185">Reference proteome</keyword>
<dbReference type="KEGG" id="xla:108719619"/>
<dbReference type="RefSeq" id="XP_041446362.1">
    <property type="nucleotide sequence ID" value="XM_041590428.1"/>
</dbReference>
<keyword evidence="2" id="KW-0106">Calcium</keyword>
<evidence type="ECO:0000256" key="3">
    <source>
        <dbReference type="SAM" id="Phobius"/>
    </source>
</evidence>
<keyword evidence="3" id="KW-0472">Membrane</keyword>
<evidence type="ECO:0000259" key="4">
    <source>
        <dbReference type="PROSITE" id="PS50222"/>
    </source>
</evidence>
<dbReference type="InterPro" id="IPR002048">
    <property type="entry name" value="EF_hand_dom"/>
</dbReference>
<reference evidence="6" key="1">
    <citation type="submission" date="2025-08" db="UniProtKB">
        <authorList>
            <consortium name="RefSeq"/>
        </authorList>
    </citation>
    <scope>IDENTIFICATION</scope>
    <source>
        <strain evidence="6">J_2021</strain>
        <tissue evidence="6">Erythrocytes</tissue>
    </source>
</reference>
<accession>A0A8J1MX52</accession>
<evidence type="ECO:0000313" key="6">
    <source>
        <dbReference type="RefSeq" id="XP_041446362.1"/>
    </source>
</evidence>
<name>A0A8J1MX52_XENLA</name>
<dbReference type="GO" id="GO:0005509">
    <property type="term" value="F:calcium ion binding"/>
    <property type="evidence" value="ECO:0007669"/>
    <property type="project" value="InterPro"/>
</dbReference>
<protein>
    <submittedName>
        <fullName evidence="6">Uncharacterized protein LOC108719619 isoform X1</fullName>
    </submittedName>
</protein>
<sequence length="387" mass="44337">MDETKQEKYSLLHDESDLEEYEKIKVGQKMHQNGKSYIRRSSLGSTLGQPQWLCHTVFIMLLVCSQAALCIFVLTIHIDIKTIKVEHGALHKNTVEMAVHLQPIDNTSLSKHENVTQMGVEPTIKKQLQELNVMDNVNLLKRLHTLETNMKSLKNIVSSHGEDLEILKVQQEVEGVKHENALQRQLNNISRDLNGFHIRLEEGLDLAFSQISQLRDDVFFLENTLNDSKQERFGIKESTQKPTKKETMVQTTTHLLPTVPLTGIQILLKNTMRDSTTMPMSSQKDIPEEISIPFLKSRSDFQVFFYGADKDANGFLTYAEIKNVLGDETPSEDILLHFDEDQDTMYSYTELIRTFHLKGKELPKVFACNTSSKASAFAFQFLKQLHR</sequence>
<dbReference type="InterPro" id="IPR011992">
    <property type="entry name" value="EF-hand-dom_pair"/>
</dbReference>
<evidence type="ECO:0000313" key="5">
    <source>
        <dbReference type="Proteomes" id="UP000186698"/>
    </source>
</evidence>
<feature type="domain" description="EF-hand" evidence="4">
    <location>
        <begin position="296"/>
        <end position="331"/>
    </location>
</feature>
<dbReference type="InterPro" id="IPR018247">
    <property type="entry name" value="EF_Hand_1_Ca_BS"/>
</dbReference>